<feature type="coiled-coil region" evidence="1">
    <location>
        <begin position="148"/>
        <end position="210"/>
    </location>
</feature>
<keyword evidence="3" id="KW-1185">Reference proteome</keyword>
<gene>
    <name evidence="2" type="ORF">C8N46_1371</name>
</gene>
<comment type="caution">
    <text evidence="2">The sequence shown here is derived from an EMBL/GenBank/DDBJ whole genome shotgun (WGS) entry which is preliminary data.</text>
</comment>
<feature type="non-terminal residue" evidence="2">
    <location>
        <position position="1"/>
    </location>
</feature>
<dbReference type="RefSeq" id="WP_211314521.1">
    <property type="nucleotide sequence ID" value="NZ_QBKT01000037.1"/>
</dbReference>
<evidence type="ECO:0000313" key="2">
    <source>
        <dbReference type="EMBL" id="PTX53881.1"/>
    </source>
</evidence>
<organism evidence="2 3">
    <name type="scientific">Kordia periserrulae</name>
    <dbReference type="NCBI Taxonomy" id="701523"/>
    <lineage>
        <taxon>Bacteria</taxon>
        <taxon>Pseudomonadati</taxon>
        <taxon>Bacteroidota</taxon>
        <taxon>Flavobacteriia</taxon>
        <taxon>Flavobacteriales</taxon>
        <taxon>Flavobacteriaceae</taxon>
        <taxon>Kordia</taxon>
    </lineage>
</organism>
<dbReference type="AlphaFoldDB" id="A0A2T6BCT0"/>
<reference evidence="2 3" key="1">
    <citation type="submission" date="2018-04" db="EMBL/GenBank/DDBJ databases">
        <title>Genomic Encyclopedia of Archaeal and Bacterial Type Strains, Phase II (KMG-II): from individual species to whole genera.</title>
        <authorList>
            <person name="Goeker M."/>
        </authorList>
    </citation>
    <scope>NUCLEOTIDE SEQUENCE [LARGE SCALE GENOMIC DNA]</scope>
    <source>
        <strain evidence="2 3">DSM 25731</strain>
    </source>
</reference>
<sequence>ATKRNKMQQSATSHNKMQHIAHHLSQHPNNSISVEYMGTKKINPHVSKNKYLFTKEHIESGWQGILPFLRSLKNEGFPSGTKIVLRVSNGTTSKIIGEPITLQFSSEQTNNQRMEQQQYPNQSIAENQLPSHRINTPYYGMGNPMMGVHPAESKLEALTAKYEDLKERHEDLKSSYKDIQSSERMLKEENNSLRLEVNTAEKQKELAILQADLNRKSFMDSEAMKTIAANLAPALPQIMGAQPPQVGMGTPSNLSSEKKQFIEFIASERVSDTDVGVIYKTYKNMVRNKDFALAMQQLFTQFQIS</sequence>
<evidence type="ECO:0000256" key="1">
    <source>
        <dbReference type="SAM" id="Coils"/>
    </source>
</evidence>
<protein>
    <submittedName>
        <fullName evidence="2">Uncharacterized protein</fullName>
    </submittedName>
</protein>
<accession>A0A2T6BCT0</accession>
<dbReference type="Proteomes" id="UP000244090">
    <property type="component" value="Unassembled WGS sequence"/>
</dbReference>
<dbReference type="EMBL" id="QBKT01000037">
    <property type="protein sequence ID" value="PTX53881.1"/>
    <property type="molecule type" value="Genomic_DNA"/>
</dbReference>
<proteinExistence type="predicted"/>
<keyword evidence="1" id="KW-0175">Coiled coil</keyword>
<evidence type="ECO:0000313" key="3">
    <source>
        <dbReference type="Proteomes" id="UP000244090"/>
    </source>
</evidence>
<name>A0A2T6BCT0_9FLAO</name>